<evidence type="ECO:0000313" key="2">
    <source>
        <dbReference type="Proteomes" id="UP000030671"/>
    </source>
</evidence>
<dbReference type="RefSeq" id="XP_009543001.1">
    <property type="nucleotide sequence ID" value="XM_009544706.1"/>
</dbReference>
<feature type="non-terminal residue" evidence="1">
    <location>
        <position position="1"/>
    </location>
</feature>
<dbReference type="GeneID" id="20669842"/>
<reference evidence="1 2" key="1">
    <citation type="journal article" date="2012" name="New Phytol.">
        <title>Insight into trade-off between wood decay and parasitism from the genome of a fungal forest pathogen.</title>
        <authorList>
            <person name="Olson A."/>
            <person name="Aerts A."/>
            <person name="Asiegbu F."/>
            <person name="Belbahri L."/>
            <person name="Bouzid O."/>
            <person name="Broberg A."/>
            <person name="Canback B."/>
            <person name="Coutinho P.M."/>
            <person name="Cullen D."/>
            <person name="Dalman K."/>
            <person name="Deflorio G."/>
            <person name="van Diepen L.T."/>
            <person name="Dunand C."/>
            <person name="Duplessis S."/>
            <person name="Durling M."/>
            <person name="Gonthier P."/>
            <person name="Grimwood J."/>
            <person name="Fossdal C.G."/>
            <person name="Hansson D."/>
            <person name="Henrissat B."/>
            <person name="Hietala A."/>
            <person name="Himmelstrand K."/>
            <person name="Hoffmeister D."/>
            <person name="Hogberg N."/>
            <person name="James T.Y."/>
            <person name="Karlsson M."/>
            <person name="Kohler A."/>
            <person name="Kues U."/>
            <person name="Lee Y.H."/>
            <person name="Lin Y.C."/>
            <person name="Lind M."/>
            <person name="Lindquist E."/>
            <person name="Lombard V."/>
            <person name="Lucas S."/>
            <person name="Lunden K."/>
            <person name="Morin E."/>
            <person name="Murat C."/>
            <person name="Park J."/>
            <person name="Raffaello T."/>
            <person name="Rouze P."/>
            <person name="Salamov A."/>
            <person name="Schmutz J."/>
            <person name="Solheim H."/>
            <person name="Stahlberg J."/>
            <person name="Velez H."/>
            <person name="de Vries R.P."/>
            <person name="Wiebenga A."/>
            <person name="Woodward S."/>
            <person name="Yakovlev I."/>
            <person name="Garbelotto M."/>
            <person name="Martin F."/>
            <person name="Grigoriev I.V."/>
            <person name="Stenlid J."/>
        </authorList>
    </citation>
    <scope>NUCLEOTIDE SEQUENCE [LARGE SCALE GENOMIC DNA]</scope>
    <source>
        <strain evidence="1 2">TC 32-1</strain>
    </source>
</reference>
<dbReference type="InParanoid" id="W4KLL3"/>
<proteinExistence type="predicted"/>
<sequence length="82" mass="9204">GDLSEQSPPLAAEPEKRPGSYLSLSNPLRFIFCMYTTDPAEFYTAPYISFSFFGSSIYIPRSASQGRSVTHLQISFTQRKCL</sequence>
<protein>
    <submittedName>
        <fullName evidence="1">Uncharacterized protein</fullName>
    </submittedName>
</protein>
<accession>W4KLL3</accession>
<evidence type="ECO:0000313" key="1">
    <source>
        <dbReference type="EMBL" id="ETW86245.1"/>
    </source>
</evidence>
<dbReference type="KEGG" id="hir:HETIRDRAFT_311152"/>
<organism evidence="1 2">
    <name type="scientific">Heterobasidion irregulare (strain TC 32-1)</name>
    <dbReference type="NCBI Taxonomy" id="747525"/>
    <lineage>
        <taxon>Eukaryota</taxon>
        <taxon>Fungi</taxon>
        <taxon>Dikarya</taxon>
        <taxon>Basidiomycota</taxon>
        <taxon>Agaricomycotina</taxon>
        <taxon>Agaricomycetes</taxon>
        <taxon>Russulales</taxon>
        <taxon>Bondarzewiaceae</taxon>
        <taxon>Heterobasidion</taxon>
        <taxon>Heterobasidion annosum species complex</taxon>
    </lineage>
</organism>
<dbReference type="AlphaFoldDB" id="W4KLL3"/>
<dbReference type="EMBL" id="KI925455">
    <property type="protein sequence ID" value="ETW86245.1"/>
    <property type="molecule type" value="Genomic_DNA"/>
</dbReference>
<keyword evidence="2" id="KW-1185">Reference proteome</keyword>
<gene>
    <name evidence="1" type="ORF">HETIRDRAFT_311152</name>
</gene>
<dbReference type="Proteomes" id="UP000030671">
    <property type="component" value="Unassembled WGS sequence"/>
</dbReference>
<name>W4KLL3_HETIT</name>
<dbReference type="HOGENOM" id="CLU_2564619_0_0_1"/>